<evidence type="ECO:0000256" key="2">
    <source>
        <dbReference type="ARBA" id="ARBA00012438"/>
    </source>
</evidence>
<dbReference type="Gene3D" id="2.10.70.100">
    <property type="match status" value="1"/>
</dbReference>
<dbReference type="Pfam" id="PF07536">
    <property type="entry name" value="HWE_HK"/>
    <property type="match status" value="1"/>
</dbReference>
<dbReference type="SUPFAM" id="SSF55874">
    <property type="entry name" value="ATPase domain of HSP90 chaperone/DNA topoisomerase II/histidine kinase"/>
    <property type="match status" value="1"/>
</dbReference>
<evidence type="ECO:0000256" key="5">
    <source>
        <dbReference type="ARBA" id="ARBA00022553"/>
    </source>
</evidence>
<evidence type="ECO:0000256" key="3">
    <source>
        <dbReference type="ARBA" id="ARBA00021740"/>
    </source>
</evidence>
<dbReference type="GO" id="GO:0009881">
    <property type="term" value="F:photoreceptor activity"/>
    <property type="evidence" value="ECO:0007669"/>
    <property type="project" value="UniProtKB-KW"/>
</dbReference>
<keyword evidence="16" id="KW-0675">Receptor</keyword>
<keyword evidence="10" id="KW-0677">Repeat</keyword>
<keyword evidence="11" id="KW-0547">Nucleotide-binding</keyword>
<keyword evidence="13" id="KW-0067">ATP-binding</keyword>
<evidence type="ECO:0000259" key="17">
    <source>
        <dbReference type="PROSITE" id="PS50112"/>
    </source>
</evidence>
<feature type="domain" description="PAC" evidence="18">
    <location>
        <begin position="94"/>
        <end position="148"/>
    </location>
</feature>
<dbReference type="CDD" id="cd00130">
    <property type="entry name" value="PAS"/>
    <property type="match status" value="2"/>
</dbReference>
<evidence type="ECO:0000256" key="13">
    <source>
        <dbReference type="ARBA" id="ARBA00022840"/>
    </source>
</evidence>
<dbReference type="GO" id="GO:0005524">
    <property type="term" value="F:ATP binding"/>
    <property type="evidence" value="ECO:0007669"/>
    <property type="project" value="UniProtKB-KW"/>
</dbReference>
<dbReference type="Pfam" id="PF13426">
    <property type="entry name" value="PAS_9"/>
    <property type="match status" value="1"/>
</dbReference>
<evidence type="ECO:0000256" key="12">
    <source>
        <dbReference type="ARBA" id="ARBA00022777"/>
    </source>
</evidence>
<name>A0A9X1NTH5_9HYPH</name>
<reference evidence="19" key="1">
    <citation type="submission" date="2021-12" db="EMBL/GenBank/DDBJ databases">
        <authorList>
            <person name="Li Y."/>
        </authorList>
    </citation>
    <scope>NUCLEOTIDE SEQUENCE</scope>
    <source>
        <strain evidence="19">DKSPLA3</strain>
    </source>
</reference>
<dbReference type="RefSeq" id="WP_231815994.1">
    <property type="nucleotide sequence ID" value="NZ_JAJOZR010000011.1"/>
</dbReference>
<accession>A0A9X1NTH5</accession>
<evidence type="ECO:0000256" key="4">
    <source>
        <dbReference type="ARBA" id="ARBA00022543"/>
    </source>
</evidence>
<dbReference type="InterPro" id="IPR011102">
    <property type="entry name" value="Sig_transdc_His_kinase_HWE"/>
</dbReference>
<keyword evidence="7" id="KW-0285">Flavoprotein</keyword>
<evidence type="ECO:0000259" key="18">
    <source>
        <dbReference type="PROSITE" id="PS50113"/>
    </source>
</evidence>
<comment type="catalytic activity">
    <reaction evidence="1">
        <text>ATP + protein L-histidine = ADP + protein N-phospho-L-histidine.</text>
        <dbReference type="EC" id="2.7.13.3"/>
    </reaction>
</comment>
<dbReference type="Gene3D" id="3.30.450.20">
    <property type="entry name" value="PAS domain"/>
    <property type="match status" value="2"/>
</dbReference>
<evidence type="ECO:0000256" key="8">
    <source>
        <dbReference type="ARBA" id="ARBA00022643"/>
    </source>
</evidence>
<keyword evidence="4" id="KW-0600">Photoreceptor protein</keyword>
<dbReference type="SMART" id="SM00086">
    <property type="entry name" value="PAC"/>
    <property type="match status" value="2"/>
</dbReference>
<keyword evidence="12" id="KW-0418">Kinase</keyword>
<evidence type="ECO:0000313" key="20">
    <source>
        <dbReference type="Proteomes" id="UP001139089"/>
    </source>
</evidence>
<feature type="domain" description="PAS" evidence="17">
    <location>
        <begin position="20"/>
        <end position="93"/>
    </location>
</feature>
<feature type="domain" description="PAC" evidence="18">
    <location>
        <begin position="241"/>
        <end position="293"/>
    </location>
</feature>
<evidence type="ECO:0000256" key="16">
    <source>
        <dbReference type="ARBA" id="ARBA00023170"/>
    </source>
</evidence>
<dbReference type="SMART" id="SM00911">
    <property type="entry name" value="HWE_HK"/>
    <property type="match status" value="1"/>
</dbReference>
<dbReference type="AlphaFoldDB" id="A0A9X1NTH5"/>
<dbReference type="NCBIfam" id="TIGR00229">
    <property type="entry name" value="sensory_box"/>
    <property type="match status" value="2"/>
</dbReference>
<evidence type="ECO:0000256" key="11">
    <source>
        <dbReference type="ARBA" id="ARBA00022741"/>
    </source>
</evidence>
<evidence type="ECO:0000256" key="1">
    <source>
        <dbReference type="ARBA" id="ARBA00000085"/>
    </source>
</evidence>
<sequence>MNDATEHQRIEAQIIRKDLGPDPFAAAVRATRMPMIITDPSKPDNPIVFANDAFVRFTGYERDEIINRNCRFLQGPETDRADIAKVRHAITNRYPIEIDVVNYKKSGELFWNRLLISPVFNEKGELTYFFASQLDVTMERDRVVRLERDRDLLEGEVQKRTAELKRNETQLRFAMEAGHLGYWTLNISTMNLVASPDCKATFGYGPDEDFTVDNLLNAVLPEDQARVHDAFRKAVENHEEYDVEHRCVLPDGRMRWAHVRGLVYYEADGQASQMSGLSMDITDRKRTEEARAITVRELSHRMKNLMTTVQSVINQTLRQAPDKDAAGKAITSRLQSIGAAQDLLVSGNFSGADLGRIIRATLDPFWDSYPNRIDIDGPDLQVSSNLVLTLAMALHELATNAIKYGALSNLSGRIRVRWHALPDAPLHRLKLTWEESGGPPVSPPTSRGFGTRMIERVLSNSLGGSAELRYDVTGVVFTMEAPIGDEDEDSEDRHPA</sequence>
<dbReference type="InterPro" id="IPR000700">
    <property type="entry name" value="PAS-assoc_C"/>
</dbReference>
<organism evidence="19 20">
    <name type="scientific">Rhizobium quercicola</name>
    <dbReference type="NCBI Taxonomy" id="2901226"/>
    <lineage>
        <taxon>Bacteria</taxon>
        <taxon>Pseudomonadati</taxon>
        <taxon>Pseudomonadota</taxon>
        <taxon>Alphaproteobacteria</taxon>
        <taxon>Hyphomicrobiales</taxon>
        <taxon>Rhizobiaceae</taxon>
        <taxon>Rhizobium/Agrobacterium group</taxon>
        <taxon>Rhizobium</taxon>
    </lineage>
</organism>
<comment type="caution">
    <text evidence="19">The sequence shown here is derived from an EMBL/GenBank/DDBJ whole genome shotgun (WGS) entry which is preliminary data.</text>
</comment>
<dbReference type="Proteomes" id="UP001139089">
    <property type="component" value="Unassembled WGS sequence"/>
</dbReference>
<evidence type="ECO:0000256" key="9">
    <source>
        <dbReference type="ARBA" id="ARBA00022679"/>
    </source>
</evidence>
<dbReference type="InterPro" id="IPR000014">
    <property type="entry name" value="PAS"/>
</dbReference>
<dbReference type="EMBL" id="JAJOZR010000011">
    <property type="protein sequence ID" value="MCD7110867.1"/>
    <property type="molecule type" value="Genomic_DNA"/>
</dbReference>
<dbReference type="Pfam" id="PF08447">
    <property type="entry name" value="PAS_3"/>
    <property type="match status" value="1"/>
</dbReference>
<dbReference type="InterPro" id="IPR035965">
    <property type="entry name" value="PAS-like_dom_sf"/>
</dbReference>
<evidence type="ECO:0000256" key="10">
    <source>
        <dbReference type="ARBA" id="ARBA00022737"/>
    </source>
</evidence>
<dbReference type="PANTHER" id="PTHR41523">
    <property type="entry name" value="TWO-COMPONENT SYSTEM SENSOR PROTEIN"/>
    <property type="match status" value="1"/>
</dbReference>
<keyword evidence="20" id="KW-1185">Reference proteome</keyword>
<dbReference type="InterPro" id="IPR013655">
    <property type="entry name" value="PAS_fold_3"/>
</dbReference>
<dbReference type="InterPro" id="IPR001610">
    <property type="entry name" value="PAC"/>
</dbReference>
<keyword evidence="9" id="KW-0808">Transferase</keyword>
<keyword evidence="15" id="KW-0843">Virulence</keyword>
<feature type="domain" description="PAS" evidence="17">
    <location>
        <begin position="167"/>
        <end position="238"/>
    </location>
</feature>
<protein>
    <recommendedName>
        <fullName evidence="3">Blue-light-activated histidine kinase</fullName>
        <ecNumber evidence="2">2.7.13.3</ecNumber>
    </recommendedName>
</protein>
<dbReference type="InterPro" id="IPR036890">
    <property type="entry name" value="HATPase_C_sf"/>
</dbReference>
<dbReference type="PROSITE" id="PS50113">
    <property type="entry name" value="PAC"/>
    <property type="match status" value="2"/>
</dbReference>
<keyword evidence="5" id="KW-0597">Phosphoprotein</keyword>
<dbReference type="GO" id="GO:0004673">
    <property type="term" value="F:protein histidine kinase activity"/>
    <property type="evidence" value="ECO:0007669"/>
    <property type="project" value="UniProtKB-EC"/>
</dbReference>
<evidence type="ECO:0000256" key="6">
    <source>
        <dbReference type="ARBA" id="ARBA00022606"/>
    </source>
</evidence>
<evidence type="ECO:0000256" key="15">
    <source>
        <dbReference type="ARBA" id="ARBA00023026"/>
    </source>
</evidence>
<dbReference type="PANTHER" id="PTHR41523:SF7">
    <property type="entry name" value="HISTIDINE KINASE"/>
    <property type="match status" value="1"/>
</dbReference>
<dbReference type="EC" id="2.7.13.3" evidence="2"/>
<keyword evidence="14" id="KW-0157">Chromophore</keyword>
<evidence type="ECO:0000313" key="19">
    <source>
        <dbReference type="EMBL" id="MCD7110867.1"/>
    </source>
</evidence>
<dbReference type="SMART" id="SM00091">
    <property type="entry name" value="PAS"/>
    <property type="match status" value="2"/>
</dbReference>
<proteinExistence type="predicted"/>
<evidence type="ECO:0000256" key="7">
    <source>
        <dbReference type="ARBA" id="ARBA00022630"/>
    </source>
</evidence>
<dbReference type="Gene3D" id="3.30.565.10">
    <property type="entry name" value="Histidine kinase-like ATPase, C-terminal domain"/>
    <property type="match status" value="1"/>
</dbReference>
<gene>
    <name evidence="19" type="ORF">LRX75_17685</name>
</gene>
<dbReference type="PROSITE" id="PS50112">
    <property type="entry name" value="PAS"/>
    <property type="match status" value="2"/>
</dbReference>
<dbReference type="SUPFAM" id="SSF55785">
    <property type="entry name" value="PYP-like sensor domain (PAS domain)"/>
    <property type="match status" value="2"/>
</dbReference>
<evidence type="ECO:0000256" key="14">
    <source>
        <dbReference type="ARBA" id="ARBA00022991"/>
    </source>
</evidence>
<keyword evidence="8" id="KW-0288">FMN</keyword>
<keyword evidence="6" id="KW-0716">Sensory transduction</keyword>